<name>A0AAN6UCK9_9PEZI</name>
<protein>
    <submittedName>
        <fullName evidence="3">Uncharacterized protein</fullName>
    </submittedName>
</protein>
<dbReference type="EMBL" id="MU853435">
    <property type="protein sequence ID" value="KAK4130527.1"/>
    <property type="molecule type" value="Genomic_DNA"/>
</dbReference>
<feature type="compositionally biased region" description="Basic and acidic residues" evidence="1">
    <location>
        <begin position="58"/>
        <end position="71"/>
    </location>
</feature>
<proteinExistence type="predicted"/>
<comment type="caution">
    <text evidence="3">The sequence shown here is derived from an EMBL/GenBank/DDBJ whole genome shotgun (WGS) entry which is preliminary data.</text>
</comment>
<dbReference type="Proteomes" id="UP001304895">
    <property type="component" value="Unassembled WGS sequence"/>
</dbReference>
<keyword evidence="2" id="KW-0732">Signal</keyword>
<accession>A0AAN6UCK9</accession>
<gene>
    <name evidence="3" type="ORF">BT67DRAFT_445586</name>
</gene>
<sequence length="71" mass="7488">MTLVFLVAIVGRILARLATKAHQGLGLPSGRSAPHHHHLMGPAAPAIGFLSASSPGQPKDRQGDSRQMRTL</sequence>
<evidence type="ECO:0000256" key="1">
    <source>
        <dbReference type="SAM" id="MobiDB-lite"/>
    </source>
</evidence>
<keyword evidence="4" id="KW-1185">Reference proteome</keyword>
<feature type="region of interest" description="Disordered" evidence="1">
    <location>
        <begin position="24"/>
        <end position="71"/>
    </location>
</feature>
<dbReference type="AlphaFoldDB" id="A0AAN6UCK9"/>
<reference evidence="3" key="1">
    <citation type="journal article" date="2023" name="Mol. Phylogenet. Evol.">
        <title>Genome-scale phylogeny and comparative genomics of the fungal order Sordariales.</title>
        <authorList>
            <person name="Hensen N."/>
            <person name="Bonometti L."/>
            <person name="Westerberg I."/>
            <person name="Brannstrom I.O."/>
            <person name="Guillou S."/>
            <person name="Cros-Aarteil S."/>
            <person name="Calhoun S."/>
            <person name="Haridas S."/>
            <person name="Kuo A."/>
            <person name="Mondo S."/>
            <person name="Pangilinan J."/>
            <person name="Riley R."/>
            <person name="LaButti K."/>
            <person name="Andreopoulos B."/>
            <person name="Lipzen A."/>
            <person name="Chen C."/>
            <person name="Yan M."/>
            <person name="Daum C."/>
            <person name="Ng V."/>
            <person name="Clum A."/>
            <person name="Steindorff A."/>
            <person name="Ohm R.A."/>
            <person name="Martin F."/>
            <person name="Silar P."/>
            <person name="Natvig D.O."/>
            <person name="Lalanne C."/>
            <person name="Gautier V."/>
            <person name="Ament-Velasquez S.L."/>
            <person name="Kruys A."/>
            <person name="Hutchinson M.I."/>
            <person name="Powell A.J."/>
            <person name="Barry K."/>
            <person name="Miller A.N."/>
            <person name="Grigoriev I.V."/>
            <person name="Debuchy R."/>
            <person name="Gladieux P."/>
            <person name="Hiltunen Thoren M."/>
            <person name="Johannesson H."/>
        </authorList>
    </citation>
    <scope>NUCLEOTIDE SEQUENCE</scope>
    <source>
        <strain evidence="3">CBS 123565</strain>
    </source>
</reference>
<evidence type="ECO:0000313" key="4">
    <source>
        <dbReference type="Proteomes" id="UP001304895"/>
    </source>
</evidence>
<evidence type="ECO:0000256" key="2">
    <source>
        <dbReference type="SAM" id="SignalP"/>
    </source>
</evidence>
<feature type="signal peptide" evidence="2">
    <location>
        <begin position="1"/>
        <end position="15"/>
    </location>
</feature>
<feature type="chain" id="PRO_5042951447" evidence="2">
    <location>
        <begin position="16"/>
        <end position="71"/>
    </location>
</feature>
<evidence type="ECO:0000313" key="3">
    <source>
        <dbReference type="EMBL" id="KAK4130527.1"/>
    </source>
</evidence>
<reference evidence="3" key="2">
    <citation type="submission" date="2023-05" db="EMBL/GenBank/DDBJ databases">
        <authorList>
            <consortium name="Lawrence Berkeley National Laboratory"/>
            <person name="Steindorff A."/>
            <person name="Hensen N."/>
            <person name="Bonometti L."/>
            <person name="Westerberg I."/>
            <person name="Brannstrom I.O."/>
            <person name="Guillou S."/>
            <person name="Cros-Aarteil S."/>
            <person name="Calhoun S."/>
            <person name="Haridas S."/>
            <person name="Kuo A."/>
            <person name="Mondo S."/>
            <person name="Pangilinan J."/>
            <person name="Riley R."/>
            <person name="Labutti K."/>
            <person name="Andreopoulos B."/>
            <person name="Lipzen A."/>
            <person name="Chen C."/>
            <person name="Yanf M."/>
            <person name="Daum C."/>
            <person name="Ng V."/>
            <person name="Clum A."/>
            <person name="Ohm R."/>
            <person name="Martin F."/>
            <person name="Silar P."/>
            <person name="Natvig D."/>
            <person name="Lalanne C."/>
            <person name="Gautier V."/>
            <person name="Ament-Velasquez S.L."/>
            <person name="Kruys A."/>
            <person name="Hutchinson M.I."/>
            <person name="Powell A.J."/>
            <person name="Barry K."/>
            <person name="Miller A.N."/>
            <person name="Grigoriev I.V."/>
            <person name="Debuchy R."/>
            <person name="Gladieux P."/>
            <person name="Thoren M.H."/>
            <person name="Johannesson H."/>
        </authorList>
    </citation>
    <scope>NUCLEOTIDE SEQUENCE</scope>
    <source>
        <strain evidence="3">CBS 123565</strain>
    </source>
</reference>
<organism evidence="3 4">
    <name type="scientific">Trichocladium antarcticum</name>
    <dbReference type="NCBI Taxonomy" id="1450529"/>
    <lineage>
        <taxon>Eukaryota</taxon>
        <taxon>Fungi</taxon>
        <taxon>Dikarya</taxon>
        <taxon>Ascomycota</taxon>
        <taxon>Pezizomycotina</taxon>
        <taxon>Sordariomycetes</taxon>
        <taxon>Sordariomycetidae</taxon>
        <taxon>Sordariales</taxon>
        <taxon>Chaetomiaceae</taxon>
        <taxon>Trichocladium</taxon>
    </lineage>
</organism>